<accession>A0A1H9QIG4</accession>
<dbReference type="GO" id="GO:0005829">
    <property type="term" value="C:cytosol"/>
    <property type="evidence" value="ECO:0007669"/>
    <property type="project" value="TreeGrafter"/>
</dbReference>
<evidence type="ECO:0000256" key="1">
    <source>
        <dbReference type="ARBA" id="ARBA00022741"/>
    </source>
</evidence>
<evidence type="ECO:0000313" key="5">
    <source>
        <dbReference type="EMBL" id="SER60220.1"/>
    </source>
</evidence>
<dbReference type="GO" id="GO:0005524">
    <property type="term" value="F:ATP binding"/>
    <property type="evidence" value="ECO:0007669"/>
    <property type="project" value="UniProtKB-KW"/>
</dbReference>
<dbReference type="GO" id="GO:0009898">
    <property type="term" value="C:cytoplasmic side of plasma membrane"/>
    <property type="evidence" value="ECO:0007669"/>
    <property type="project" value="TreeGrafter"/>
</dbReference>
<dbReference type="Proteomes" id="UP000198571">
    <property type="component" value="Unassembled WGS sequence"/>
</dbReference>
<dbReference type="InterPro" id="IPR027417">
    <property type="entry name" value="P-loop_NTPase"/>
</dbReference>
<dbReference type="PANTHER" id="PTHR43384:SF4">
    <property type="entry name" value="CELLULOSE BIOSYNTHESIS PROTEIN BCSQ-RELATED"/>
    <property type="match status" value="1"/>
</dbReference>
<proteinExistence type="predicted"/>
<dbReference type="InterPro" id="IPR002586">
    <property type="entry name" value="CobQ/CobB/MinD/ParA_Nub-bd_dom"/>
</dbReference>
<dbReference type="InterPro" id="IPR033875">
    <property type="entry name" value="FlhG"/>
</dbReference>
<gene>
    <name evidence="5" type="ORF">SAMN05518684_102247</name>
</gene>
<feature type="binding site" evidence="3">
    <location>
        <begin position="33"/>
        <end position="40"/>
    </location>
    <ligand>
        <name>ATP</name>
        <dbReference type="ChEBI" id="CHEBI:30616"/>
    </ligand>
</feature>
<dbReference type="GO" id="GO:0051782">
    <property type="term" value="P:negative regulation of cell division"/>
    <property type="evidence" value="ECO:0007669"/>
    <property type="project" value="TreeGrafter"/>
</dbReference>
<dbReference type="AlphaFoldDB" id="A0A1H9QIG4"/>
<keyword evidence="5" id="KW-0969">Cilium</keyword>
<dbReference type="PANTHER" id="PTHR43384">
    <property type="entry name" value="SEPTUM SITE-DETERMINING PROTEIN MIND HOMOLOG, CHLOROPLASTIC-RELATED"/>
    <property type="match status" value="1"/>
</dbReference>
<keyword evidence="5" id="KW-0282">Flagellum</keyword>
<evidence type="ECO:0000256" key="2">
    <source>
        <dbReference type="ARBA" id="ARBA00022840"/>
    </source>
</evidence>
<dbReference type="GO" id="GO:0016887">
    <property type="term" value="F:ATP hydrolysis activity"/>
    <property type="evidence" value="ECO:0007669"/>
    <property type="project" value="TreeGrafter"/>
</dbReference>
<protein>
    <submittedName>
        <fullName evidence="5">Flagellar biosynthesis protein FlhG</fullName>
    </submittedName>
</protein>
<keyword evidence="1 3" id="KW-0547">Nucleotide-binding</keyword>
<dbReference type="EMBL" id="FOGT01000002">
    <property type="protein sequence ID" value="SER60220.1"/>
    <property type="molecule type" value="Genomic_DNA"/>
</dbReference>
<feature type="domain" description="CobQ/CobB/MinD/ParA nucleotide binding" evidence="4">
    <location>
        <begin position="27"/>
        <end position="243"/>
    </location>
</feature>
<dbReference type="InterPro" id="IPR025501">
    <property type="entry name" value="MinD_FleN"/>
</dbReference>
<keyword evidence="2 3" id="KW-0067">ATP-binding</keyword>
<keyword evidence="6" id="KW-1185">Reference proteome</keyword>
<sequence length="297" mass="32980">MSDQADVLRTKMSRSLYESQKPPSKIIAVASGKGGVGKSTFTLNFSLSLQKASKKSLIIDLDVGMGNIDILLGRTSRYSIADMVNNELSIWSVIEKGPEGLSYIAGGSGLEELFEMDFDKTEFFCRQIESLESEFDYIFFDMGAGINSNSRYFLLSAHELFLITTPEPTSVTDAYGMIKYVHLNAPALPVYMVVNRVQSKEDGEKTSRNLEEVTKRFLGKEIKMLGYVPEDKIVWKAVREQLPFVLSAPSSRTSYSVNQSAQAYLAQGTGTVSSEDDGTSVRSFLTKLKTFIKKQRG</sequence>
<dbReference type="Gene3D" id="3.40.50.300">
    <property type="entry name" value="P-loop containing nucleotide triphosphate hydrolases"/>
    <property type="match status" value="1"/>
</dbReference>
<evidence type="ECO:0000256" key="3">
    <source>
        <dbReference type="PIRSR" id="PIRSR003092-1"/>
    </source>
</evidence>
<keyword evidence="5" id="KW-0966">Cell projection</keyword>
<dbReference type="RefSeq" id="WP_245732930.1">
    <property type="nucleotide sequence ID" value="NZ_FOGT01000002.1"/>
</dbReference>
<dbReference type="CDD" id="cd02038">
    <property type="entry name" value="FlhG-like"/>
    <property type="match status" value="1"/>
</dbReference>
<reference evidence="6" key="1">
    <citation type="submission" date="2016-10" db="EMBL/GenBank/DDBJ databases">
        <authorList>
            <person name="Varghese N."/>
            <person name="Submissions S."/>
        </authorList>
    </citation>
    <scope>NUCLEOTIDE SEQUENCE [LARGE SCALE GENOMIC DNA]</scope>
    <source>
        <strain evidence="6">S9</strain>
    </source>
</reference>
<dbReference type="InterPro" id="IPR050625">
    <property type="entry name" value="ParA/MinD_ATPase"/>
</dbReference>
<evidence type="ECO:0000313" key="6">
    <source>
        <dbReference type="Proteomes" id="UP000198571"/>
    </source>
</evidence>
<name>A0A1H9QIG4_9BACI</name>
<dbReference type="SUPFAM" id="SSF52540">
    <property type="entry name" value="P-loop containing nucleoside triphosphate hydrolases"/>
    <property type="match status" value="1"/>
</dbReference>
<dbReference type="Pfam" id="PF01656">
    <property type="entry name" value="CbiA"/>
    <property type="match status" value="1"/>
</dbReference>
<evidence type="ECO:0000259" key="4">
    <source>
        <dbReference type="Pfam" id="PF01656"/>
    </source>
</evidence>
<dbReference type="PIRSF" id="PIRSF003092">
    <property type="entry name" value="MinD"/>
    <property type="match status" value="1"/>
</dbReference>
<dbReference type="STRING" id="1601833.SAMN05518684_102247"/>
<organism evidence="5 6">
    <name type="scientific">Salipaludibacillus aurantiacus</name>
    <dbReference type="NCBI Taxonomy" id="1601833"/>
    <lineage>
        <taxon>Bacteria</taxon>
        <taxon>Bacillati</taxon>
        <taxon>Bacillota</taxon>
        <taxon>Bacilli</taxon>
        <taxon>Bacillales</taxon>
        <taxon>Bacillaceae</taxon>
    </lineage>
</organism>